<dbReference type="InterPro" id="IPR020719">
    <property type="entry name" value="RNA3'_term_phos_cycl-like_CS"/>
</dbReference>
<evidence type="ECO:0000313" key="3">
    <source>
        <dbReference type="EMBL" id="VEU33391.1"/>
    </source>
</evidence>
<evidence type="ECO:0000313" key="4">
    <source>
        <dbReference type="Proteomes" id="UP000291116"/>
    </source>
</evidence>
<dbReference type="Pfam" id="PF05189">
    <property type="entry name" value="RTC_insert"/>
    <property type="match status" value="1"/>
</dbReference>
<dbReference type="InterPro" id="IPR000228">
    <property type="entry name" value="RNA3'_term_phos_cyc"/>
</dbReference>
<dbReference type="AlphaFoldDB" id="A0A448YUE2"/>
<dbReference type="GO" id="GO:0006396">
    <property type="term" value="P:RNA processing"/>
    <property type="evidence" value="ECO:0007669"/>
    <property type="project" value="InterPro"/>
</dbReference>
<evidence type="ECO:0000259" key="1">
    <source>
        <dbReference type="Pfam" id="PF01137"/>
    </source>
</evidence>
<sequence length="460" mass="49662">MATIRIDGSCGEGGGQIIRNASAFASILGKNIKIVNIRAGRKTPGLRPQHLVGLRLLAAASGASLSQGNFVGSTEIVFLANSANAVSNDDKREYVGDTQTAGSICLLMQTVLPFALFRGIVRNTNFSTRNIDENKEKSLLQFVLKGGTDTDFAPSVDYFQHVFLPIFNNSFDLAPTESCEKGDKDGTMKTQIDLSVIRRGFFPRGGGEVHATIHRPILKKFPLPPIRLTKRGEIVGITIRAFSAGNCPLSMARALSSTAEATLSSTPSCREVPISIELFDESLSTLPLMSIDRTEGNRSNGERRGTKRRRHLSSGCGILIIAETNTGCLLAGSSIGSPKIPLEETSKLAAQQVIDAIEGGGCVDNFLQDQLILYMALAEGVSELVTSCLTLHTRTSIWLASLMLPSVRFQVTQLEASDDQGERRRPDENENILNRNVAGTIPGGHLIRCWGIGFCPEDKS</sequence>
<organism evidence="3 4">
    <name type="scientific">Pseudo-nitzschia multistriata</name>
    <dbReference type="NCBI Taxonomy" id="183589"/>
    <lineage>
        <taxon>Eukaryota</taxon>
        <taxon>Sar</taxon>
        <taxon>Stramenopiles</taxon>
        <taxon>Ochrophyta</taxon>
        <taxon>Bacillariophyta</taxon>
        <taxon>Bacillariophyceae</taxon>
        <taxon>Bacillariophycidae</taxon>
        <taxon>Bacillariales</taxon>
        <taxon>Bacillariaceae</taxon>
        <taxon>Pseudo-nitzschia</taxon>
    </lineage>
</organism>
<feature type="domain" description="RNA 3'-terminal phosphate cyclase insert" evidence="2">
    <location>
        <begin position="229"/>
        <end position="357"/>
    </location>
</feature>
<accession>A0A448YUE2</accession>
<dbReference type="GO" id="GO:0003963">
    <property type="term" value="F:RNA-3'-phosphate cyclase activity"/>
    <property type="evidence" value="ECO:0007669"/>
    <property type="project" value="TreeGrafter"/>
</dbReference>
<dbReference type="OrthoDB" id="413993at2759"/>
<keyword evidence="4" id="KW-1185">Reference proteome</keyword>
<dbReference type="InterPro" id="IPR013792">
    <property type="entry name" value="RNA3'P_cycl/enolpyr_Trfase_a/b"/>
</dbReference>
<feature type="domain" description="RNA 3'-terminal phosphate cyclase" evidence="1">
    <location>
        <begin position="11"/>
        <end position="405"/>
    </location>
</feature>
<dbReference type="InterPro" id="IPR037136">
    <property type="entry name" value="RNA3'_phos_cyclase_dom_sf"/>
</dbReference>
<dbReference type="PANTHER" id="PTHR11096">
    <property type="entry name" value="RNA 3' TERMINAL PHOSPHATE CYCLASE"/>
    <property type="match status" value="1"/>
</dbReference>
<dbReference type="PROSITE" id="PS01287">
    <property type="entry name" value="RTC"/>
    <property type="match status" value="1"/>
</dbReference>
<proteinExistence type="predicted"/>
<protein>
    <submittedName>
        <fullName evidence="3">Uncharacterized protein</fullName>
    </submittedName>
</protein>
<dbReference type="SUPFAM" id="SSF55205">
    <property type="entry name" value="EPT/RTPC-like"/>
    <property type="match status" value="1"/>
</dbReference>
<dbReference type="GO" id="GO:0005634">
    <property type="term" value="C:nucleus"/>
    <property type="evidence" value="ECO:0007669"/>
    <property type="project" value="TreeGrafter"/>
</dbReference>
<name>A0A448YUE2_9STRA</name>
<dbReference type="InterPro" id="IPR013791">
    <property type="entry name" value="RNA3'-term_phos_cycl_insert"/>
</dbReference>
<dbReference type="Pfam" id="PF01137">
    <property type="entry name" value="RTC"/>
    <property type="match status" value="1"/>
</dbReference>
<dbReference type="Proteomes" id="UP000291116">
    <property type="component" value="Unassembled WGS sequence"/>
</dbReference>
<reference evidence="3 4" key="1">
    <citation type="submission" date="2019-01" db="EMBL/GenBank/DDBJ databases">
        <authorList>
            <person name="Ferrante I. M."/>
        </authorList>
    </citation>
    <scope>NUCLEOTIDE SEQUENCE [LARGE SCALE GENOMIC DNA]</scope>
    <source>
        <strain evidence="3 4">B856</strain>
    </source>
</reference>
<gene>
    <name evidence="3" type="ORF">PSNMU_V1.4_AUG-EV-PASAV3_0001950</name>
</gene>
<dbReference type="Gene3D" id="3.65.10.20">
    <property type="entry name" value="RNA 3'-terminal phosphate cyclase domain"/>
    <property type="match status" value="2"/>
</dbReference>
<dbReference type="EMBL" id="CAACVS010000001">
    <property type="protein sequence ID" value="VEU33391.1"/>
    <property type="molecule type" value="Genomic_DNA"/>
</dbReference>
<evidence type="ECO:0000259" key="2">
    <source>
        <dbReference type="Pfam" id="PF05189"/>
    </source>
</evidence>
<dbReference type="PANTHER" id="PTHR11096:SF0">
    <property type="entry name" value="RNA 3'-TERMINAL PHOSPHATE CYCLASE"/>
    <property type="match status" value="1"/>
</dbReference>
<dbReference type="InterPro" id="IPR023797">
    <property type="entry name" value="RNA3'_phos_cyclase_dom"/>
</dbReference>